<dbReference type="EC" id="3.1.3.3" evidence="3"/>
<dbReference type="EMBL" id="JBHSFA010000002">
    <property type="protein sequence ID" value="MFC4541408.1"/>
    <property type="molecule type" value="Genomic_DNA"/>
</dbReference>
<comment type="cofactor">
    <cofactor evidence="1">
        <name>Mg(2+)</name>
        <dbReference type="ChEBI" id="CHEBI:18420"/>
    </cofactor>
</comment>
<sequence length="216" mass="23335">MTLVAFDFDDTLAQSDPGILLGREYDVASETRGLVEQGLRDEIDFETSLRGRVSLLEGMPERRVETAFDRCQLRDGAAELIADLRRSDVSVAIVTGSFERGVEATLDRAGIAVDHLVANRLVLENGALTGDVEGPVLDDRKDRSLGELAVAEGEDLDRTIAVGGGATDLPMLRAAGTAVGFDPVPLVEQHCDVVVPSMRKLRLYFDQHDIVDADGT</sequence>
<comment type="pathway">
    <text evidence="2">Amino-acid biosynthesis; L-serine biosynthesis; L-serine from 3-phospho-D-glycerate: step 3/3.</text>
</comment>
<reference evidence="9 10" key="1">
    <citation type="journal article" date="2019" name="Int. J. Syst. Evol. Microbiol.">
        <title>The Global Catalogue of Microorganisms (GCM) 10K type strain sequencing project: providing services to taxonomists for standard genome sequencing and annotation.</title>
        <authorList>
            <consortium name="The Broad Institute Genomics Platform"/>
            <consortium name="The Broad Institute Genome Sequencing Center for Infectious Disease"/>
            <person name="Wu L."/>
            <person name="Ma J."/>
        </authorList>
    </citation>
    <scope>NUCLEOTIDE SEQUENCE [LARGE SCALE GENOMIC DNA]</scope>
    <source>
        <strain evidence="9 10">WLHS5</strain>
    </source>
</reference>
<comment type="caution">
    <text evidence="9">The sequence shown here is derived from an EMBL/GenBank/DDBJ whole genome shotgun (WGS) entry which is preliminary data.</text>
</comment>
<evidence type="ECO:0000256" key="1">
    <source>
        <dbReference type="ARBA" id="ARBA00001946"/>
    </source>
</evidence>
<dbReference type="Proteomes" id="UP001595898">
    <property type="component" value="Unassembled WGS sequence"/>
</dbReference>
<protein>
    <recommendedName>
        <fullName evidence="3">phosphoserine phosphatase</fullName>
        <ecNumber evidence="3">3.1.3.3</ecNumber>
    </recommendedName>
</protein>
<evidence type="ECO:0000313" key="10">
    <source>
        <dbReference type="Proteomes" id="UP001595898"/>
    </source>
</evidence>
<dbReference type="Pfam" id="PF12710">
    <property type="entry name" value="HAD"/>
    <property type="match status" value="1"/>
</dbReference>
<dbReference type="GO" id="GO:0016787">
    <property type="term" value="F:hydrolase activity"/>
    <property type="evidence" value="ECO:0007669"/>
    <property type="project" value="UniProtKB-KW"/>
</dbReference>
<dbReference type="PANTHER" id="PTHR43344:SF2">
    <property type="entry name" value="PHOSPHOSERINE PHOSPHATASE"/>
    <property type="match status" value="1"/>
</dbReference>
<evidence type="ECO:0000256" key="6">
    <source>
        <dbReference type="ARBA" id="ARBA00022801"/>
    </source>
</evidence>
<dbReference type="SUPFAM" id="SSF56784">
    <property type="entry name" value="HAD-like"/>
    <property type="match status" value="1"/>
</dbReference>
<organism evidence="9 10">
    <name type="scientific">Halosolutus amylolyticus</name>
    <dbReference type="NCBI Taxonomy" id="2932267"/>
    <lineage>
        <taxon>Archaea</taxon>
        <taxon>Methanobacteriati</taxon>
        <taxon>Methanobacteriota</taxon>
        <taxon>Stenosarchaea group</taxon>
        <taxon>Halobacteria</taxon>
        <taxon>Halobacteriales</taxon>
        <taxon>Natrialbaceae</taxon>
        <taxon>Halosolutus</taxon>
    </lineage>
</organism>
<evidence type="ECO:0000256" key="7">
    <source>
        <dbReference type="ARBA" id="ARBA00022842"/>
    </source>
</evidence>
<keyword evidence="5" id="KW-0479">Metal-binding</keyword>
<accession>A0ABD5PLN7</accession>
<keyword evidence="8" id="KW-0718">Serine biosynthesis</keyword>
<dbReference type="Gene3D" id="3.40.50.1000">
    <property type="entry name" value="HAD superfamily/HAD-like"/>
    <property type="match status" value="1"/>
</dbReference>
<dbReference type="AlphaFoldDB" id="A0ABD5PLN7"/>
<evidence type="ECO:0000256" key="8">
    <source>
        <dbReference type="ARBA" id="ARBA00023299"/>
    </source>
</evidence>
<dbReference type="PANTHER" id="PTHR43344">
    <property type="entry name" value="PHOSPHOSERINE PHOSPHATASE"/>
    <property type="match status" value="1"/>
</dbReference>
<proteinExistence type="predicted"/>
<keyword evidence="4" id="KW-0028">Amino-acid biosynthesis</keyword>
<evidence type="ECO:0000256" key="4">
    <source>
        <dbReference type="ARBA" id="ARBA00022605"/>
    </source>
</evidence>
<dbReference type="InterPro" id="IPR050582">
    <property type="entry name" value="HAD-like_SerB"/>
</dbReference>
<dbReference type="InterPro" id="IPR036412">
    <property type="entry name" value="HAD-like_sf"/>
</dbReference>
<keyword evidence="6 9" id="KW-0378">Hydrolase</keyword>
<keyword evidence="7" id="KW-0460">Magnesium</keyword>
<dbReference type="InterPro" id="IPR023214">
    <property type="entry name" value="HAD_sf"/>
</dbReference>
<evidence type="ECO:0000313" key="9">
    <source>
        <dbReference type="EMBL" id="MFC4541408.1"/>
    </source>
</evidence>
<dbReference type="NCBIfam" id="TIGR01488">
    <property type="entry name" value="HAD-SF-IB"/>
    <property type="match status" value="1"/>
</dbReference>
<dbReference type="GO" id="GO:0046872">
    <property type="term" value="F:metal ion binding"/>
    <property type="evidence" value="ECO:0007669"/>
    <property type="project" value="UniProtKB-KW"/>
</dbReference>
<name>A0ABD5PLN7_9EURY</name>
<evidence type="ECO:0000256" key="2">
    <source>
        <dbReference type="ARBA" id="ARBA00005135"/>
    </source>
</evidence>
<keyword evidence="10" id="KW-1185">Reference proteome</keyword>
<evidence type="ECO:0000256" key="5">
    <source>
        <dbReference type="ARBA" id="ARBA00022723"/>
    </source>
</evidence>
<dbReference type="GO" id="GO:0006564">
    <property type="term" value="P:L-serine biosynthetic process"/>
    <property type="evidence" value="ECO:0007669"/>
    <property type="project" value="UniProtKB-KW"/>
</dbReference>
<gene>
    <name evidence="9" type="ORF">ACFO5R_05650</name>
</gene>
<dbReference type="RefSeq" id="WP_250139537.1">
    <property type="nucleotide sequence ID" value="NZ_JALIQP010000001.1"/>
</dbReference>
<evidence type="ECO:0000256" key="3">
    <source>
        <dbReference type="ARBA" id="ARBA00012640"/>
    </source>
</evidence>